<dbReference type="GO" id="GO:0004803">
    <property type="term" value="F:transposase activity"/>
    <property type="evidence" value="ECO:0007669"/>
    <property type="project" value="InterPro"/>
</dbReference>
<reference evidence="3 4" key="1">
    <citation type="journal article" date="2016" name="Genome Announc.">
        <title>Draft Genome Sequence of Planomonospora sphaerica JCM9374, a Rare Actinomycete.</title>
        <authorList>
            <person name="Dohra H."/>
            <person name="Suzuki T."/>
            <person name="Inoue Y."/>
            <person name="Kodani S."/>
        </authorList>
    </citation>
    <scope>NUCLEOTIDE SEQUENCE [LARGE SCALE GENOMIC DNA]</scope>
    <source>
        <strain evidence="3 4">JCM 9374</strain>
    </source>
</reference>
<feature type="domain" description="Tn3 transposase DDE" evidence="2">
    <location>
        <begin position="2"/>
        <end position="104"/>
    </location>
</feature>
<feature type="signal peptide" evidence="1">
    <location>
        <begin position="1"/>
        <end position="24"/>
    </location>
</feature>
<dbReference type="InterPro" id="IPR002513">
    <property type="entry name" value="Tn3_Tnp_DDE_dom"/>
</dbReference>
<feature type="chain" id="PRO_5038740743" evidence="1">
    <location>
        <begin position="25"/>
        <end position="132"/>
    </location>
</feature>
<gene>
    <name evidence="3" type="ORF">PS9374_06729</name>
</gene>
<reference evidence="4" key="2">
    <citation type="submission" date="2016-04" db="EMBL/GenBank/DDBJ databases">
        <title>Planomonospora sphaerica JCM9374 whole genome shotgun sequence.</title>
        <authorList>
            <person name="Suzuki T."/>
            <person name="Dohra H."/>
            <person name="Kodani S."/>
        </authorList>
    </citation>
    <scope>NUCLEOTIDE SEQUENCE [LARGE SCALE GENOMIC DNA]</scope>
    <source>
        <strain evidence="4">JCM 9374</strain>
    </source>
</reference>
<dbReference type="AlphaFoldDB" id="A0A171DPQ8"/>
<proteinExistence type="predicted"/>
<accession>A0A171DPQ8</accession>
<dbReference type="Proteomes" id="UP000077701">
    <property type="component" value="Unassembled WGS sequence"/>
</dbReference>
<comment type="caution">
    <text evidence="3">The sequence shown here is derived from an EMBL/GenBank/DDBJ whole genome shotgun (WGS) entry which is preliminary data.</text>
</comment>
<keyword evidence="1" id="KW-0732">Signal</keyword>
<name>A0A171DPQ8_9ACTN</name>
<dbReference type="EMBL" id="BDCX01000021">
    <property type="protein sequence ID" value="GAT71038.1"/>
    <property type="molecule type" value="Genomic_DNA"/>
</dbReference>
<dbReference type="Pfam" id="PF01526">
    <property type="entry name" value="DDE_Tnp_Tn3"/>
    <property type="match status" value="1"/>
</dbReference>
<dbReference type="STRING" id="161355.PS9374_06729"/>
<keyword evidence="4" id="KW-1185">Reference proteome</keyword>
<evidence type="ECO:0000259" key="2">
    <source>
        <dbReference type="Pfam" id="PF01526"/>
    </source>
</evidence>
<organism evidence="3 4">
    <name type="scientific">Planomonospora sphaerica</name>
    <dbReference type="NCBI Taxonomy" id="161355"/>
    <lineage>
        <taxon>Bacteria</taxon>
        <taxon>Bacillati</taxon>
        <taxon>Actinomycetota</taxon>
        <taxon>Actinomycetes</taxon>
        <taxon>Streptosporangiales</taxon>
        <taxon>Streptosporangiaceae</taxon>
        <taxon>Planomonospora</taxon>
    </lineage>
</organism>
<protein>
    <submittedName>
        <fullName evidence="3">Transposase</fullName>
    </submittedName>
</protein>
<evidence type="ECO:0000256" key="1">
    <source>
        <dbReference type="SAM" id="SignalP"/>
    </source>
</evidence>
<sequence>MVRNRQIAIAKLNAVIASVVNAFAELDVVKAWGDGTAVAADGTHVETYIDNLLADTSIRYGGVGGIVYHYVADTYVGLFSRFIPCGVWEAVHLIEGLVRLRSDAAHPQLQGPDLLPLSVFEGAGPSSCRGVT</sequence>
<dbReference type="GO" id="GO:0006313">
    <property type="term" value="P:DNA transposition"/>
    <property type="evidence" value="ECO:0007669"/>
    <property type="project" value="InterPro"/>
</dbReference>
<evidence type="ECO:0000313" key="4">
    <source>
        <dbReference type="Proteomes" id="UP000077701"/>
    </source>
</evidence>
<evidence type="ECO:0000313" key="3">
    <source>
        <dbReference type="EMBL" id="GAT71038.1"/>
    </source>
</evidence>